<proteinExistence type="predicted"/>
<evidence type="ECO:0000256" key="1">
    <source>
        <dbReference type="SAM" id="SignalP"/>
    </source>
</evidence>
<feature type="chain" id="PRO_5042038930" evidence="1">
    <location>
        <begin position="33"/>
        <end position="271"/>
    </location>
</feature>
<feature type="signal peptide" evidence="1">
    <location>
        <begin position="1"/>
        <end position="32"/>
    </location>
</feature>
<dbReference type="AlphaFoldDB" id="A0AAE3RBP3"/>
<organism evidence="2 3">
    <name type="scientific">Xanthocytophaga agilis</name>
    <dbReference type="NCBI Taxonomy" id="3048010"/>
    <lineage>
        <taxon>Bacteria</taxon>
        <taxon>Pseudomonadati</taxon>
        <taxon>Bacteroidota</taxon>
        <taxon>Cytophagia</taxon>
        <taxon>Cytophagales</taxon>
        <taxon>Rhodocytophagaceae</taxon>
        <taxon>Xanthocytophaga</taxon>
    </lineage>
</organism>
<keyword evidence="1" id="KW-0732">Signal</keyword>
<comment type="caution">
    <text evidence="2">The sequence shown here is derived from an EMBL/GenBank/DDBJ whole genome shotgun (WGS) entry which is preliminary data.</text>
</comment>
<dbReference type="CDD" id="cd12105">
    <property type="entry name" value="HmuY"/>
    <property type="match status" value="1"/>
</dbReference>
<keyword evidence="3" id="KW-1185">Reference proteome</keyword>
<accession>A0AAE3RBP3</accession>
<dbReference type="RefSeq" id="WP_314517129.1">
    <property type="nucleotide sequence ID" value="NZ_JASJOU010000015.1"/>
</dbReference>
<evidence type="ECO:0000313" key="3">
    <source>
        <dbReference type="Proteomes" id="UP001232063"/>
    </source>
</evidence>
<dbReference type="InterPro" id="IPR025921">
    <property type="entry name" value="HmuY"/>
</dbReference>
<gene>
    <name evidence="2" type="ORF">QNI22_31580</name>
</gene>
<dbReference type="Proteomes" id="UP001232063">
    <property type="component" value="Unassembled WGS sequence"/>
</dbReference>
<evidence type="ECO:0000313" key="2">
    <source>
        <dbReference type="EMBL" id="MDJ1505239.1"/>
    </source>
</evidence>
<dbReference type="EMBL" id="JASJOU010000015">
    <property type="protein sequence ID" value="MDJ1505239.1"/>
    <property type="molecule type" value="Genomic_DNA"/>
</dbReference>
<name>A0AAE3RBP3_9BACT</name>
<dbReference type="Pfam" id="PF14064">
    <property type="entry name" value="HmuY"/>
    <property type="match status" value="1"/>
</dbReference>
<dbReference type="PROSITE" id="PS51257">
    <property type="entry name" value="PROKAR_LIPOPROTEIN"/>
    <property type="match status" value="1"/>
</dbReference>
<reference evidence="2" key="1">
    <citation type="submission" date="2023-05" db="EMBL/GenBank/DDBJ databases">
        <authorList>
            <person name="Zhang X."/>
        </authorList>
    </citation>
    <scope>NUCLEOTIDE SEQUENCE</scope>
    <source>
        <strain evidence="2">BD1B2-1</strain>
    </source>
</reference>
<protein>
    <submittedName>
        <fullName evidence="2">HmuY family protein</fullName>
    </submittedName>
</protein>
<sequence>MNKHWYKLYISFRRIFYLVTAVIAGLSVTSCADSDDNNTPDPQEPVEVTTGVYKVVNLAADTTATSSENANTLYYSLENGKAVSSSMSQTDQWDIAFLQTYNSSIAANNGKGLYSPGYGGPGKGGIYLVINQDVDAAYYTSAGKPIKEIPDSTLFQQAFSAIKTVPVSDDKFLISDYIGLDYFQGSGAGWAWYDFYNELFPDRPASEKAHVAYALPRPIIVRTAKGNYAKVIIYSVYKDAPANPDRSNKAGYITFSYAIQKDGSKNLDISQ</sequence>